<dbReference type="SUPFAM" id="SSF52540">
    <property type="entry name" value="P-loop containing nucleoside triphosphate hydrolases"/>
    <property type="match status" value="2"/>
</dbReference>
<dbReference type="SMART" id="SM00382">
    <property type="entry name" value="AAA"/>
    <property type="match status" value="2"/>
</dbReference>
<keyword evidence="2" id="KW-0547">Nucleotide-binding</keyword>
<accession>A0A1F4WKZ3</accession>
<feature type="domain" description="ABC transporter" evidence="4">
    <location>
        <begin position="284"/>
        <end position="477"/>
    </location>
</feature>
<dbReference type="Pfam" id="PF00005">
    <property type="entry name" value="ABC_tran"/>
    <property type="match status" value="2"/>
</dbReference>
<dbReference type="InterPro" id="IPR027417">
    <property type="entry name" value="P-loop_NTPase"/>
</dbReference>
<evidence type="ECO:0000313" key="6">
    <source>
        <dbReference type="Proteomes" id="UP000179113"/>
    </source>
</evidence>
<dbReference type="GO" id="GO:0016887">
    <property type="term" value="F:ATP hydrolysis activity"/>
    <property type="evidence" value="ECO:0007669"/>
    <property type="project" value="InterPro"/>
</dbReference>
<organism evidence="5 6">
    <name type="scientific">candidate division WWE3 bacterium RIFOXYC1_FULL_39_7</name>
    <dbReference type="NCBI Taxonomy" id="1802643"/>
    <lineage>
        <taxon>Bacteria</taxon>
        <taxon>Katanobacteria</taxon>
    </lineage>
</organism>
<comment type="caution">
    <text evidence="5">The sequence shown here is derived from an EMBL/GenBank/DDBJ whole genome shotgun (WGS) entry which is preliminary data.</text>
</comment>
<keyword evidence="1" id="KW-0677">Repeat</keyword>
<evidence type="ECO:0000259" key="4">
    <source>
        <dbReference type="PROSITE" id="PS50893"/>
    </source>
</evidence>
<dbReference type="InterPro" id="IPR017871">
    <property type="entry name" value="ABC_transporter-like_CS"/>
</dbReference>
<dbReference type="InterPro" id="IPR003593">
    <property type="entry name" value="AAA+_ATPase"/>
</dbReference>
<evidence type="ECO:0000256" key="3">
    <source>
        <dbReference type="ARBA" id="ARBA00022840"/>
    </source>
</evidence>
<dbReference type="EMBL" id="MEWA01000019">
    <property type="protein sequence ID" value="OGC69573.1"/>
    <property type="molecule type" value="Genomic_DNA"/>
</dbReference>
<keyword evidence="3" id="KW-0067">ATP-binding</keyword>
<feature type="domain" description="ABC transporter" evidence="4">
    <location>
        <begin position="2"/>
        <end position="213"/>
    </location>
</feature>
<dbReference type="AlphaFoldDB" id="A0A1F4WKZ3"/>
<dbReference type="InterPro" id="IPR003439">
    <property type="entry name" value="ABC_transporter-like_ATP-bd"/>
</dbReference>
<evidence type="ECO:0000256" key="2">
    <source>
        <dbReference type="ARBA" id="ARBA00022741"/>
    </source>
</evidence>
<dbReference type="PANTHER" id="PTHR19211">
    <property type="entry name" value="ATP-BINDING TRANSPORT PROTEIN-RELATED"/>
    <property type="match status" value="1"/>
</dbReference>
<dbReference type="Proteomes" id="UP000179113">
    <property type="component" value="Unassembled WGS sequence"/>
</dbReference>
<dbReference type="PROSITE" id="PS50893">
    <property type="entry name" value="ABC_TRANSPORTER_2"/>
    <property type="match status" value="2"/>
</dbReference>
<dbReference type="PROSITE" id="PS00211">
    <property type="entry name" value="ABC_TRANSPORTER_1"/>
    <property type="match status" value="1"/>
</dbReference>
<sequence>MIIGKGLTKTFTGEPVFRNIDFRVGNNRKVALVGKNGCGKSTLFKIISGEIVPDTGNVILEAEKIGYVPQEIVFPDELVGEFIEKRLENNWDFYKVEKLLDRLEFENFDPYQEISTLSEGQKMKLKLLETLLEEPTFLLIDEPTNHLDIEGILWLENYLKNLDKTVLMISHDREFLNNTVDEIWEIDNKTLYRFVGNYDNYKEEKLRLINKWDEEYIQFVKKKAQLERLLERARVHKVSRKGGTEQVKSRIKREIEDNKKEKYLDKRMSEVQFETGVTHSKLMTRFESVSKSYSTNQIFSDLSFDIRGGEKVWLFGPNGAGKTTIVKMLIGEEEPSEGIVKIGDNIKIGYFAQKQTHLDYNKDLLNAFIDETRCSYGEAFGKLNKFMFEKDDLVKRVRNLSPGQRARFAFALFAYKNYDMLVLDEPDNHLDIDTKEVLEDSLREYKGTLLLISHDRFFVERIGVDKVLNLKEGTLTLY</sequence>
<reference evidence="5 6" key="1">
    <citation type="journal article" date="2016" name="Nat. Commun.">
        <title>Thousands of microbial genomes shed light on interconnected biogeochemical processes in an aquifer system.</title>
        <authorList>
            <person name="Anantharaman K."/>
            <person name="Brown C.T."/>
            <person name="Hug L.A."/>
            <person name="Sharon I."/>
            <person name="Castelle C.J."/>
            <person name="Probst A.J."/>
            <person name="Thomas B.C."/>
            <person name="Singh A."/>
            <person name="Wilkins M.J."/>
            <person name="Karaoz U."/>
            <person name="Brodie E.L."/>
            <person name="Williams K.H."/>
            <person name="Hubbard S.S."/>
            <person name="Banfield J.F."/>
        </authorList>
    </citation>
    <scope>NUCLEOTIDE SEQUENCE [LARGE SCALE GENOMIC DNA]</scope>
</reference>
<gene>
    <name evidence="5" type="ORF">A2415_03290</name>
</gene>
<dbReference type="GO" id="GO:0005524">
    <property type="term" value="F:ATP binding"/>
    <property type="evidence" value="ECO:0007669"/>
    <property type="project" value="UniProtKB-KW"/>
</dbReference>
<protein>
    <recommendedName>
        <fullName evidence="4">ABC transporter domain-containing protein</fullName>
    </recommendedName>
</protein>
<name>A0A1F4WKZ3_UNCKA</name>
<dbReference type="Gene3D" id="3.40.50.300">
    <property type="entry name" value="P-loop containing nucleotide triphosphate hydrolases"/>
    <property type="match status" value="2"/>
</dbReference>
<evidence type="ECO:0000256" key="1">
    <source>
        <dbReference type="ARBA" id="ARBA00022737"/>
    </source>
</evidence>
<dbReference type="PANTHER" id="PTHR19211:SF14">
    <property type="entry name" value="ATP-BINDING CASSETTE SUB-FAMILY F MEMBER 1"/>
    <property type="match status" value="1"/>
</dbReference>
<dbReference type="CDD" id="cd03221">
    <property type="entry name" value="ABCF_EF-3"/>
    <property type="match status" value="2"/>
</dbReference>
<dbReference type="InterPro" id="IPR050611">
    <property type="entry name" value="ABCF"/>
</dbReference>
<evidence type="ECO:0000313" key="5">
    <source>
        <dbReference type="EMBL" id="OGC69573.1"/>
    </source>
</evidence>
<proteinExistence type="predicted"/>